<feature type="domain" description="Sodium/calcium exchanger membrane region" evidence="6">
    <location>
        <begin position="7"/>
        <end position="149"/>
    </location>
</feature>
<evidence type="ECO:0000259" key="6">
    <source>
        <dbReference type="Pfam" id="PF01699"/>
    </source>
</evidence>
<evidence type="ECO:0000256" key="2">
    <source>
        <dbReference type="ARBA" id="ARBA00022692"/>
    </source>
</evidence>
<feature type="domain" description="Sodium/calcium exchanger membrane region" evidence="6">
    <location>
        <begin position="186"/>
        <end position="329"/>
    </location>
</feature>
<feature type="transmembrane region" description="Helical" evidence="5">
    <location>
        <begin position="289"/>
        <end position="307"/>
    </location>
</feature>
<keyword evidence="4 5" id="KW-0472">Membrane</keyword>
<feature type="transmembrane region" description="Helical" evidence="5">
    <location>
        <begin position="31"/>
        <end position="51"/>
    </location>
</feature>
<reference evidence="7 8" key="1">
    <citation type="submission" date="2018-12" db="EMBL/GenBank/DDBJ databases">
        <authorList>
            <person name="Toschakov S.V."/>
        </authorList>
    </citation>
    <scope>NUCLEOTIDE SEQUENCE [LARGE SCALE GENOMIC DNA]</scope>
    <source>
        <strain evidence="7 8">GM2012</strain>
    </source>
</reference>
<feature type="transmembrane region" description="Helical" evidence="5">
    <location>
        <begin position="6"/>
        <end position="24"/>
    </location>
</feature>
<keyword evidence="8" id="KW-1185">Reference proteome</keyword>
<evidence type="ECO:0000313" key="7">
    <source>
        <dbReference type="EMBL" id="RUL87481.1"/>
    </source>
</evidence>
<dbReference type="InterPro" id="IPR044880">
    <property type="entry name" value="NCX_ion-bd_dom_sf"/>
</dbReference>
<dbReference type="InterPro" id="IPR004481">
    <property type="entry name" value="K/Na/Ca-exchanger"/>
</dbReference>
<dbReference type="EMBL" id="RYZH01000021">
    <property type="protein sequence ID" value="RUL87481.1"/>
    <property type="molecule type" value="Genomic_DNA"/>
</dbReference>
<dbReference type="Proteomes" id="UP000280296">
    <property type="component" value="Unassembled WGS sequence"/>
</dbReference>
<organism evidence="7 8">
    <name type="scientific">Tautonia sociabilis</name>
    <dbReference type="NCBI Taxonomy" id="2080755"/>
    <lineage>
        <taxon>Bacteria</taxon>
        <taxon>Pseudomonadati</taxon>
        <taxon>Planctomycetota</taxon>
        <taxon>Planctomycetia</taxon>
        <taxon>Isosphaerales</taxon>
        <taxon>Isosphaeraceae</taxon>
        <taxon>Tautonia</taxon>
    </lineage>
</organism>
<feature type="transmembrane region" description="Helical" evidence="5">
    <location>
        <begin position="343"/>
        <end position="365"/>
    </location>
</feature>
<dbReference type="AlphaFoldDB" id="A0A432MJC8"/>
<feature type="transmembrane region" description="Helical" evidence="5">
    <location>
        <begin position="108"/>
        <end position="125"/>
    </location>
</feature>
<dbReference type="InterPro" id="IPR004837">
    <property type="entry name" value="NaCa_Exmemb"/>
</dbReference>
<evidence type="ECO:0000256" key="5">
    <source>
        <dbReference type="SAM" id="Phobius"/>
    </source>
</evidence>
<dbReference type="OrthoDB" id="9794225at2"/>
<gene>
    <name evidence="7" type="ORF">TsocGM_12445</name>
</gene>
<dbReference type="GO" id="GO:0006874">
    <property type="term" value="P:intracellular calcium ion homeostasis"/>
    <property type="evidence" value="ECO:0007669"/>
    <property type="project" value="TreeGrafter"/>
</dbReference>
<feature type="transmembrane region" description="Helical" evidence="5">
    <location>
        <begin position="183"/>
        <end position="201"/>
    </location>
</feature>
<dbReference type="Pfam" id="PF01699">
    <property type="entry name" value="Na_Ca_ex"/>
    <property type="match status" value="2"/>
</dbReference>
<evidence type="ECO:0000256" key="3">
    <source>
        <dbReference type="ARBA" id="ARBA00022989"/>
    </source>
</evidence>
<dbReference type="RefSeq" id="WP_126725697.1">
    <property type="nucleotide sequence ID" value="NZ_RYZH01000021.1"/>
</dbReference>
<comment type="caution">
    <text evidence="7">The sequence shown here is derived from an EMBL/GenBank/DDBJ whole genome shotgun (WGS) entry which is preliminary data.</text>
</comment>
<dbReference type="Gene3D" id="6.10.280.80">
    <property type="entry name" value="NCX, peripheral helical region"/>
    <property type="match status" value="1"/>
</dbReference>
<reference evidence="7 8" key="2">
    <citation type="submission" date="2019-01" db="EMBL/GenBank/DDBJ databases">
        <title>Tautonia sociabilis, a novel thermotolerant planctomycete of Isosphaeraceae family, isolated from a 4000 m deep subterranean habitat.</title>
        <authorList>
            <person name="Kovaleva O.L."/>
            <person name="Elcheninov A.G."/>
            <person name="Van Heerden E."/>
            <person name="Toshchakov S.V."/>
            <person name="Novikov A."/>
            <person name="Bonch-Osmolovskaya E.A."/>
            <person name="Kublanov I.V."/>
        </authorList>
    </citation>
    <scope>NUCLEOTIDE SEQUENCE [LARGE SCALE GENOMIC DNA]</scope>
    <source>
        <strain evidence="7 8">GM2012</strain>
    </source>
</reference>
<dbReference type="GO" id="GO:0005886">
    <property type="term" value="C:plasma membrane"/>
    <property type="evidence" value="ECO:0007669"/>
    <property type="project" value="TreeGrafter"/>
</dbReference>
<dbReference type="GO" id="GO:0008273">
    <property type="term" value="F:calcium, potassium:sodium antiporter activity"/>
    <property type="evidence" value="ECO:0007669"/>
    <property type="project" value="TreeGrafter"/>
</dbReference>
<keyword evidence="2 5" id="KW-0812">Transmembrane</keyword>
<evidence type="ECO:0000256" key="1">
    <source>
        <dbReference type="ARBA" id="ARBA00004141"/>
    </source>
</evidence>
<feature type="transmembrane region" description="Helical" evidence="5">
    <location>
        <begin position="314"/>
        <end position="331"/>
    </location>
</feature>
<dbReference type="PANTHER" id="PTHR10846">
    <property type="entry name" value="SODIUM/POTASSIUM/CALCIUM EXCHANGER"/>
    <property type="match status" value="1"/>
</dbReference>
<name>A0A432MJC8_9BACT</name>
<proteinExistence type="predicted"/>
<feature type="transmembrane region" description="Helical" evidence="5">
    <location>
        <begin position="131"/>
        <end position="150"/>
    </location>
</feature>
<feature type="transmembrane region" description="Helical" evidence="5">
    <location>
        <begin position="83"/>
        <end position="101"/>
    </location>
</feature>
<comment type="subcellular location">
    <subcellularLocation>
        <location evidence="1">Membrane</location>
        <topology evidence="1">Multi-pass membrane protein</topology>
    </subcellularLocation>
</comment>
<protein>
    <submittedName>
        <fullName evidence="7">Calcium/sodium antiporter</fullName>
    </submittedName>
</protein>
<sequence length="378" mass="38396">MVDAVTVGRFVLGVVGLILGARLLVQGASRLAATIGISPLVIGLTVVAFGTGSPELAVTLRAAWSGDPGAADIGVGNVVGSNIANILLVLGVSAVLTPLVVRRRLVGWDVPVMIVASGLLLVLGWDGTISRLDGAIMFGGILIYTVASILQGRRATARERAAAASDIRAEGLPAVPASGAGQVLLQFVLIAVGLVILVVGADQLVAAARTIASALGVSELVIGLTVVAVGTSLPEAATSIIAGLRGERDIALGNAVGSNLFNILAVLGLAGLVTPEGLPVSAQARSFDIPVMIAVAVACLPVVFTGARITRWEGLLFVLYYAAYTAFLYLRSEQHALLTPFNAVMLAFVLPLTVLGLGLTVLGALRSRRQAGPSGGQG</sequence>
<dbReference type="PANTHER" id="PTHR10846:SF8">
    <property type="entry name" value="INNER MEMBRANE PROTEIN YRBG"/>
    <property type="match status" value="1"/>
</dbReference>
<keyword evidence="3 5" id="KW-1133">Transmembrane helix</keyword>
<dbReference type="NCBIfam" id="TIGR00367">
    <property type="entry name" value="calcium/sodium antiporter"/>
    <property type="match status" value="1"/>
</dbReference>
<feature type="transmembrane region" description="Helical" evidence="5">
    <location>
        <begin position="250"/>
        <end position="269"/>
    </location>
</feature>
<evidence type="ECO:0000313" key="8">
    <source>
        <dbReference type="Proteomes" id="UP000280296"/>
    </source>
</evidence>
<dbReference type="Gene3D" id="1.20.1420.30">
    <property type="entry name" value="NCX, central ion-binding region"/>
    <property type="match status" value="1"/>
</dbReference>
<dbReference type="GO" id="GO:0005262">
    <property type="term" value="F:calcium channel activity"/>
    <property type="evidence" value="ECO:0007669"/>
    <property type="project" value="TreeGrafter"/>
</dbReference>
<evidence type="ECO:0000256" key="4">
    <source>
        <dbReference type="ARBA" id="ARBA00023136"/>
    </source>
</evidence>
<accession>A0A432MJC8</accession>